<dbReference type="FunFam" id="3.90.1490.10:FF:000001">
    <property type="entry name" value="Diphthine--ammonia ligase"/>
    <property type="match status" value="1"/>
</dbReference>
<dbReference type="Gene3D" id="3.40.50.620">
    <property type="entry name" value="HUPs"/>
    <property type="match status" value="1"/>
</dbReference>
<dbReference type="FunCoup" id="G8YTQ3">
    <property type="interactions" value="162"/>
</dbReference>
<dbReference type="EC" id="6.3.1.14" evidence="2"/>
<reference evidence="13" key="2">
    <citation type="journal article" date="2012" name="G3 (Bethesda)">
        <title>Pichia sorbitophila, an interspecies yeast hybrid reveals early steps of genome resolution following polyploidization.</title>
        <authorList>
            <person name="Leh Louis V."/>
            <person name="Despons L."/>
            <person name="Friedrich A."/>
            <person name="Martin T."/>
            <person name="Durrens P."/>
            <person name="Casaregola S."/>
            <person name="Neuveglise C."/>
            <person name="Fairhead C."/>
            <person name="Marck C."/>
            <person name="Cruz J.A."/>
            <person name="Straub M.L."/>
            <person name="Kugler V."/>
            <person name="Sacerdot C."/>
            <person name="Uzunov Z."/>
            <person name="Thierry A."/>
            <person name="Weiss S."/>
            <person name="Bleykasten C."/>
            <person name="De Montigny J."/>
            <person name="Jacques N."/>
            <person name="Jung P."/>
            <person name="Lemaire M."/>
            <person name="Mallet S."/>
            <person name="Morel G."/>
            <person name="Richard G.F."/>
            <person name="Sarkar A."/>
            <person name="Savel G."/>
            <person name="Schacherer J."/>
            <person name="Seret M.L."/>
            <person name="Talla E."/>
            <person name="Samson G."/>
            <person name="Jubin C."/>
            <person name="Poulain J."/>
            <person name="Vacherie B."/>
            <person name="Barbe V."/>
            <person name="Pelletier E."/>
            <person name="Sherman D.J."/>
            <person name="Westhof E."/>
            <person name="Weissenbach J."/>
            <person name="Baret P.V."/>
            <person name="Wincker P."/>
            <person name="Gaillardin C."/>
            <person name="Dujon B."/>
            <person name="Souciet J.L."/>
        </authorList>
    </citation>
    <scope>NUCLEOTIDE SEQUENCE [LARGE SCALE GENOMIC DNA]</scope>
    <source>
        <strain evidence="13">ATCC MYA-4447 / BCRC 22081 / CBS 7064 / NBRC 10061 / NRRL Y-12695</strain>
    </source>
</reference>
<comment type="catalytic activity">
    <reaction evidence="9">
        <text>diphthine-[translation elongation factor 2] + NH4(+) + ATP = diphthamide-[translation elongation factor 2] + AMP + diphosphate + H(+)</text>
        <dbReference type="Rhea" id="RHEA:19753"/>
        <dbReference type="Rhea" id="RHEA-COMP:10172"/>
        <dbReference type="Rhea" id="RHEA-COMP:10174"/>
        <dbReference type="ChEBI" id="CHEBI:15378"/>
        <dbReference type="ChEBI" id="CHEBI:16692"/>
        <dbReference type="ChEBI" id="CHEBI:28938"/>
        <dbReference type="ChEBI" id="CHEBI:30616"/>
        <dbReference type="ChEBI" id="CHEBI:33019"/>
        <dbReference type="ChEBI" id="CHEBI:82696"/>
        <dbReference type="ChEBI" id="CHEBI:456215"/>
        <dbReference type="EC" id="6.3.1.14"/>
    </reaction>
</comment>
<evidence type="ECO:0000256" key="5">
    <source>
        <dbReference type="ARBA" id="ARBA00022741"/>
    </source>
</evidence>
<dbReference type="eggNOG" id="KOG2316">
    <property type="taxonomic scope" value="Eukaryota"/>
</dbReference>
<sequence>MKFVALISGGKDSFFNIHHCISKGHELVALANLYPDTDDKEEIDSFMFQTAGHGVIKYYSEALDVPLYRRRIQGSSKNQALEYSKTEDDEIEDLETLLREVLTKHSDIEAISSGAILSHYQRNRVENVASRLGLISLAYLWQRDQLELMGEMCASGMDARIIKVAAVGLNETHLGKSLTELFPLLIKLNSIYQVHICGEGGEFETIVLDSPLFKKKKLSIVQREVLRNVGDDVAHLKLDVELVDKDNEQQIILNEPKMLEPNFEDIYNDLLQNVNAYASSKASAFEFGKVENETHQVFRVIDNGTNIFISNLGSTKSTLSEQVAEVFHYLEGTLCENNLTLQNVLHVTLVLKNMEDFSEINKIYESKFNKYLLPPSRVCVESILPEGEMLNLSVSVEKNNTKQGIFIRSRSFWAPQNIGPYSQAIVEKTRRYKKATLSGQIPLIPSSMDLASCNSTEEKLFSSVLSLQHLHRVKELISVSKLGVIVSYVTSSLYSEIAKNVWSQYTESEGSTQLLQKLLILQVKRLPKDAGIEWSGLSFDDNSDYNEYDDDDDNDHFAAEDTSKKCDNDISRTVAQFESPSEVFLHKGRPSVSLLFTNRQADIFSVLNTACHTSNHFEVFISCSNSENHNYSFESKCQVFYAIEVMNYRAEKYKFALIWYS</sequence>
<name>G8YTQ3_PICSO</name>
<proteinExistence type="predicted"/>
<dbReference type="SUPFAM" id="SSF52402">
    <property type="entry name" value="Adenine nucleotide alpha hydrolases-like"/>
    <property type="match status" value="1"/>
</dbReference>
<keyword evidence="4" id="KW-0436">Ligase</keyword>
<dbReference type="Proteomes" id="UP000005222">
    <property type="component" value="Chromosome A"/>
</dbReference>
<dbReference type="PANTHER" id="PTHR12196">
    <property type="entry name" value="DOMAIN OF UNKNOWN FUNCTION 71 DUF71 -CONTAINING PROTEIN"/>
    <property type="match status" value="1"/>
</dbReference>
<evidence type="ECO:0000256" key="9">
    <source>
        <dbReference type="ARBA" id="ARBA00048108"/>
    </source>
</evidence>
<dbReference type="GO" id="GO:0017183">
    <property type="term" value="P:protein histidyl modification to diphthamide"/>
    <property type="evidence" value="ECO:0007669"/>
    <property type="project" value="TreeGrafter"/>
</dbReference>
<organism evidence="12 13">
    <name type="scientific">Pichia sorbitophila (strain ATCC MYA-4447 / BCRC 22081 / CBS 7064 / NBRC 10061 / NRRL Y-12695)</name>
    <name type="common">Hybrid yeast</name>
    <dbReference type="NCBI Taxonomy" id="559304"/>
    <lineage>
        <taxon>Eukaryota</taxon>
        <taxon>Fungi</taxon>
        <taxon>Dikarya</taxon>
        <taxon>Ascomycota</taxon>
        <taxon>Saccharomycotina</taxon>
        <taxon>Pichiomycetes</taxon>
        <taxon>Debaryomycetaceae</taxon>
        <taxon>Millerozyma</taxon>
    </lineage>
</organism>
<evidence type="ECO:0000256" key="6">
    <source>
        <dbReference type="ARBA" id="ARBA00022840"/>
    </source>
</evidence>
<keyword evidence="6" id="KW-0067">ATP-binding</keyword>
<feature type="domain" description="Diphthamide synthase" evidence="10">
    <location>
        <begin position="1"/>
        <end position="224"/>
    </location>
</feature>
<dbReference type="Gene3D" id="3.30.1330.40">
    <property type="entry name" value="RutC-like"/>
    <property type="match status" value="2"/>
</dbReference>
<dbReference type="CDD" id="cd06156">
    <property type="entry name" value="eu_AANH_C_2"/>
    <property type="match status" value="1"/>
</dbReference>
<dbReference type="EMBL" id="FO082058">
    <property type="protein sequence ID" value="CCE73304.1"/>
    <property type="molecule type" value="Genomic_DNA"/>
</dbReference>
<dbReference type="Proteomes" id="UP000005222">
    <property type="component" value="Chromosome B"/>
</dbReference>
<dbReference type="CDD" id="cd06155">
    <property type="entry name" value="eu_AANH_C_1"/>
    <property type="match status" value="1"/>
</dbReference>
<dbReference type="Gene3D" id="3.90.1490.10">
    <property type="entry name" value="putative n-type atp pyrophosphatase, domain 2"/>
    <property type="match status" value="1"/>
</dbReference>
<dbReference type="InterPro" id="IPR006175">
    <property type="entry name" value="YjgF/YER057c/UK114"/>
</dbReference>
<dbReference type="InterPro" id="IPR002761">
    <property type="entry name" value="Diphthami_syn_dom"/>
</dbReference>
<dbReference type="InterPro" id="IPR030662">
    <property type="entry name" value="DPH6/MJ0570"/>
</dbReference>
<comment type="pathway">
    <text evidence="1">Protein modification; peptidyl-diphthamide biosynthesis.</text>
</comment>
<dbReference type="GO" id="GO:0005524">
    <property type="term" value="F:ATP binding"/>
    <property type="evidence" value="ECO:0007669"/>
    <property type="project" value="UniProtKB-KW"/>
</dbReference>
<dbReference type="Pfam" id="PF01042">
    <property type="entry name" value="Ribonuc_L-PSP"/>
    <property type="match status" value="1"/>
</dbReference>
<dbReference type="SUPFAM" id="SSF55298">
    <property type="entry name" value="YjgF-like"/>
    <property type="match status" value="2"/>
</dbReference>
<evidence type="ECO:0000256" key="1">
    <source>
        <dbReference type="ARBA" id="ARBA00005156"/>
    </source>
</evidence>
<dbReference type="NCBIfam" id="TIGR00290">
    <property type="entry name" value="MJ0570_dom"/>
    <property type="match status" value="1"/>
</dbReference>
<accession>G8YTQ3</accession>
<evidence type="ECO:0000256" key="4">
    <source>
        <dbReference type="ARBA" id="ARBA00022598"/>
    </source>
</evidence>
<dbReference type="EMBL" id="FO082059">
    <property type="protein sequence ID" value="CCE72743.1"/>
    <property type="molecule type" value="Genomic_DNA"/>
</dbReference>
<protein>
    <recommendedName>
        <fullName evidence="3">Diphthine--ammonia ligase</fullName>
        <ecNumber evidence="2">6.3.1.14</ecNumber>
    </recommendedName>
    <alternativeName>
        <fullName evidence="7">Diphthamide synthase</fullName>
    </alternativeName>
    <alternativeName>
        <fullName evidence="8">Diphthamide synthetase</fullName>
    </alternativeName>
</protein>
<dbReference type="eggNOG" id="KOG2317">
    <property type="taxonomic scope" value="Eukaryota"/>
</dbReference>
<evidence type="ECO:0000313" key="12">
    <source>
        <dbReference type="EMBL" id="CCE73304.1"/>
    </source>
</evidence>
<dbReference type="HOGENOM" id="CLU_010289_2_1_1"/>
<dbReference type="GO" id="GO:0017178">
    <property type="term" value="F:diphthine-ammonia ligase activity"/>
    <property type="evidence" value="ECO:0007669"/>
    <property type="project" value="UniProtKB-EC"/>
</dbReference>
<evidence type="ECO:0000313" key="13">
    <source>
        <dbReference type="Proteomes" id="UP000005222"/>
    </source>
</evidence>
<evidence type="ECO:0000259" key="10">
    <source>
        <dbReference type="Pfam" id="PF01902"/>
    </source>
</evidence>
<dbReference type="Pfam" id="PF01902">
    <property type="entry name" value="Diphthami_syn_2"/>
    <property type="match status" value="1"/>
</dbReference>
<evidence type="ECO:0000256" key="7">
    <source>
        <dbReference type="ARBA" id="ARBA00029814"/>
    </source>
</evidence>
<reference evidence="12" key="1">
    <citation type="submission" date="2011-10" db="EMBL/GenBank/DDBJ databases">
        <authorList>
            <person name="Genoscope - CEA"/>
        </authorList>
    </citation>
    <scope>NUCLEOTIDE SEQUENCE</scope>
    <source>
        <strain evidence="12">CBS 7064</strain>
    </source>
</reference>
<evidence type="ECO:0000256" key="3">
    <source>
        <dbReference type="ARBA" id="ARBA00018426"/>
    </source>
</evidence>
<dbReference type="CDD" id="cd01994">
    <property type="entry name" value="AANH_PF0828-like"/>
    <property type="match status" value="1"/>
</dbReference>
<dbReference type="PANTHER" id="PTHR12196:SF2">
    <property type="entry name" value="DIPHTHINE--AMMONIA LIGASE"/>
    <property type="match status" value="1"/>
</dbReference>
<evidence type="ECO:0000256" key="8">
    <source>
        <dbReference type="ARBA" id="ARBA00031552"/>
    </source>
</evidence>
<keyword evidence="13" id="KW-1185">Reference proteome</keyword>
<gene>
    <name evidence="12" type="primary">Piso0_000337</name>
    <name evidence="11" type="ORF">GNLVRS01_PISO0A07128g</name>
    <name evidence="12" type="ORF">GNLVRS01_PISO0B07195g</name>
</gene>
<dbReference type="InterPro" id="IPR014729">
    <property type="entry name" value="Rossmann-like_a/b/a_fold"/>
</dbReference>
<dbReference type="OMA" id="HCRLAQS"/>
<dbReference type="OrthoDB" id="686384at2759"/>
<evidence type="ECO:0000313" key="11">
    <source>
        <dbReference type="EMBL" id="CCE72743.1"/>
    </source>
</evidence>
<dbReference type="AlphaFoldDB" id="G8YTQ3"/>
<evidence type="ECO:0000256" key="2">
    <source>
        <dbReference type="ARBA" id="ARBA00012089"/>
    </source>
</evidence>
<dbReference type="STRING" id="559304.G8YTQ3"/>
<dbReference type="InParanoid" id="G8YTQ3"/>
<keyword evidence="5" id="KW-0547">Nucleotide-binding</keyword>
<dbReference type="InterPro" id="IPR035959">
    <property type="entry name" value="RutC-like_sf"/>
</dbReference>
<dbReference type="FunFam" id="3.40.50.620:FF:000145">
    <property type="entry name" value="ATP-binding domain containing protein"/>
    <property type="match status" value="1"/>
</dbReference>